<evidence type="ECO:0000313" key="2">
    <source>
        <dbReference type="Proteomes" id="UP000044377"/>
    </source>
</evidence>
<reference evidence="2" key="1">
    <citation type="submission" date="2015-01" db="EMBL/GenBank/DDBJ databases">
        <authorList>
            <person name="Paterson Steve"/>
        </authorList>
    </citation>
    <scope>NUCLEOTIDE SEQUENCE [LARGE SCALE GENOMIC DNA]</scope>
    <source>
        <strain evidence="2">OBR1</strain>
    </source>
</reference>
<dbReference type="Proteomes" id="UP000044377">
    <property type="component" value="Unassembled WGS sequence"/>
</dbReference>
<dbReference type="AlphaFoldDB" id="A0A0G4JRS5"/>
<keyword evidence="2" id="KW-1185">Reference proteome</keyword>
<dbReference type="Gene3D" id="6.10.140.1810">
    <property type="match status" value="1"/>
</dbReference>
<name>A0A0G4JRS5_9GAMM</name>
<sequence>MDNPDVRDYVAANNSYDLNYINSHTTNGDRALAFIGEPENFW</sequence>
<protein>
    <submittedName>
        <fullName evidence="1">Uncharacterized protein</fullName>
    </submittedName>
</protein>
<dbReference type="STRING" id="1109412.BN1221_01039c"/>
<accession>A0A0G4JRS5</accession>
<evidence type="ECO:0000313" key="1">
    <source>
        <dbReference type="EMBL" id="CPR14625.1"/>
    </source>
</evidence>
<dbReference type="EMBL" id="CGIG01000001">
    <property type="protein sequence ID" value="CPR14625.1"/>
    <property type="molecule type" value="Genomic_DNA"/>
</dbReference>
<organism evidence="1 2">
    <name type="scientific">Brenneria goodwinii</name>
    <dbReference type="NCBI Taxonomy" id="1109412"/>
    <lineage>
        <taxon>Bacteria</taxon>
        <taxon>Pseudomonadati</taxon>
        <taxon>Pseudomonadota</taxon>
        <taxon>Gammaproteobacteria</taxon>
        <taxon>Enterobacterales</taxon>
        <taxon>Pectobacteriaceae</taxon>
        <taxon>Brenneria</taxon>
    </lineage>
</organism>
<gene>
    <name evidence="1" type="ORF">BN1221_01039c</name>
</gene>
<proteinExistence type="predicted"/>